<keyword evidence="1" id="KW-1133">Transmembrane helix</keyword>
<accession>A0ABS0NUC8</accession>
<evidence type="ECO:0000256" key="1">
    <source>
        <dbReference type="SAM" id="Phobius"/>
    </source>
</evidence>
<dbReference type="RefSeq" id="WP_197992553.1">
    <property type="nucleotide sequence ID" value="NZ_JACYXC010000002.1"/>
</dbReference>
<dbReference type="EMBL" id="JACYXC010000002">
    <property type="protein sequence ID" value="MBH5338783.1"/>
    <property type="molecule type" value="Genomic_DNA"/>
</dbReference>
<name>A0ABS0NUC8_9ACTN</name>
<feature type="transmembrane region" description="Helical" evidence="1">
    <location>
        <begin position="68"/>
        <end position="90"/>
    </location>
</feature>
<proteinExistence type="predicted"/>
<evidence type="ECO:0000313" key="3">
    <source>
        <dbReference type="Proteomes" id="UP000807371"/>
    </source>
</evidence>
<keyword evidence="3" id="KW-1185">Reference proteome</keyword>
<keyword evidence="1" id="KW-0812">Transmembrane</keyword>
<dbReference type="Proteomes" id="UP000807371">
    <property type="component" value="Unassembled WGS sequence"/>
</dbReference>
<feature type="transmembrane region" description="Helical" evidence="1">
    <location>
        <begin position="102"/>
        <end position="123"/>
    </location>
</feature>
<comment type="caution">
    <text evidence="2">The sequence shown here is derived from an EMBL/GenBank/DDBJ whole genome shotgun (WGS) entry which is preliminary data.</text>
</comment>
<keyword evidence="1" id="KW-0472">Membrane</keyword>
<organism evidence="2 3">
    <name type="scientific">Streptomyces pactum</name>
    <dbReference type="NCBI Taxonomy" id="68249"/>
    <lineage>
        <taxon>Bacteria</taxon>
        <taxon>Bacillati</taxon>
        <taxon>Actinomycetota</taxon>
        <taxon>Actinomycetes</taxon>
        <taxon>Kitasatosporales</taxon>
        <taxon>Streptomycetaceae</taxon>
        <taxon>Streptomyces</taxon>
    </lineage>
</organism>
<evidence type="ECO:0000313" key="2">
    <source>
        <dbReference type="EMBL" id="MBH5338783.1"/>
    </source>
</evidence>
<sequence>MIRVPRPGAGREPQPPTAGLNEVQARVGKRLDDVAKILAGALVAVAGIMTTLGLTSDVVFVALNNESWPIYVASLCAILAIVCSVVALLIHPTRRGNLWETAVLVLGVIFYMTALIVAVVGAADAASGNGRPNITHMLIEGHRPDLKVRFDVHADGVDRWATIDVYVNGVNKDGSPVTDEDLYESTLRPNDKGEVSQRVSVAVSVPRSAWGIQITALTSGGDVDCEVRSSRGPTCSTLQLP</sequence>
<protein>
    <submittedName>
        <fullName evidence="2">Uncharacterized protein</fullName>
    </submittedName>
</protein>
<feature type="transmembrane region" description="Helical" evidence="1">
    <location>
        <begin position="37"/>
        <end position="62"/>
    </location>
</feature>
<reference evidence="2 3" key="1">
    <citation type="submission" date="2020-09" db="EMBL/GenBank/DDBJ databases">
        <title>Biosynthesis of the nuclear factor of activated T cells inhibitor NFAT-133 and its congeners in Streptomyces pactum.</title>
        <authorList>
            <person name="Zhou W."/>
            <person name="Posri P."/>
            <person name="Abugrain M.E."/>
            <person name="Weisberg A.J."/>
            <person name="Chang J.H."/>
            <person name="Mahmud T."/>
        </authorList>
    </citation>
    <scope>NUCLEOTIDE SEQUENCE [LARGE SCALE GENOMIC DNA]</scope>
    <source>
        <strain evidence="2 3">ATCC 27456</strain>
    </source>
</reference>
<gene>
    <name evidence="2" type="ORF">IHE55_29995</name>
</gene>